<gene>
    <name evidence="1" type="ORF">HHT355_0956</name>
</gene>
<evidence type="ECO:0000313" key="2">
    <source>
        <dbReference type="Proteomes" id="UP000236497"/>
    </source>
</evidence>
<dbReference type="PROSITE" id="PS51257">
    <property type="entry name" value="PROKAR_LIPOPROTEIN"/>
    <property type="match status" value="1"/>
</dbReference>
<name>A0A0H5SFE5_HERHM</name>
<sequence length="288" mass="33597">MKRLYFGLLFFFVVLFIVSCNKKNRHVNIGNLSFDYDPNVWELVEKTDNSGPLELKDKDNNIISINVTKESTYQHPMTMISFIDNLLSENDGFEVYKEPSEITVNNTQWYEYGYLFKVDSTTYKIYQRYYGKYYNAASVSFTSTIEKFDAGFEEALKLFSGIKVEEIDNKENEDKAKKFLVGEWDLNGKGYLILNDDGTYEWYSDNSKDKNNMHYGTYGCDVENVDMNMYEGDGIYLVLFPEALIVDGEESASLQYKNDYFISFEKDENDSYPMVNIGTYTLYTLTKQ</sequence>
<evidence type="ECO:0000313" key="1">
    <source>
        <dbReference type="EMBL" id="CRZ34159.1"/>
    </source>
</evidence>
<dbReference type="EMBL" id="CVTD020000011">
    <property type="protein sequence ID" value="CRZ34159.1"/>
    <property type="molecule type" value="Genomic_DNA"/>
</dbReference>
<dbReference type="OrthoDB" id="2044945at2"/>
<keyword evidence="2" id="KW-1185">Reference proteome</keyword>
<dbReference type="AlphaFoldDB" id="A0A0H5SFE5"/>
<organism evidence="1 2">
    <name type="scientific">Herbinix hemicellulosilytica</name>
    <dbReference type="NCBI Taxonomy" id="1564487"/>
    <lineage>
        <taxon>Bacteria</taxon>
        <taxon>Bacillati</taxon>
        <taxon>Bacillota</taxon>
        <taxon>Clostridia</taxon>
        <taxon>Lachnospirales</taxon>
        <taxon>Lachnospiraceae</taxon>
        <taxon>Herbinix</taxon>
    </lineage>
</organism>
<protein>
    <submittedName>
        <fullName evidence="1">Uncharacterized protein</fullName>
    </submittedName>
</protein>
<dbReference type="RefSeq" id="WP_103202282.1">
    <property type="nucleotide sequence ID" value="NZ_CVTD020000011.1"/>
</dbReference>
<dbReference type="Proteomes" id="UP000236497">
    <property type="component" value="Unassembled WGS sequence"/>
</dbReference>
<accession>A0A0H5SFE5</accession>
<proteinExistence type="predicted"/>
<reference evidence="1 2" key="1">
    <citation type="submission" date="2015-06" db="EMBL/GenBank/DDBJ databases">
        <authorList>
            <person name="Wibberg Daniel"/>
        </authorList>
    </citation>
    <scope>NUCLEOTIDE SEQUENCE [LARGE SCALE GENOMIC DNA]</scope>
    <source>
        <strain evidence="1 2">T3/55T</strain>
    </source>
</reference>